<organism evidence="1 2">
    <name type="scientific">Cannabis sativa</name>
    <name type="common">Hemp</name>
    <name type="synonym">Marijuana</name>
    <dbReference type="NCBI Taxonomy" id="3483"/>
    <lineage>
        <taxon>Eukaryota</taxon>
        <taxon>Viridiplantae</taxon>
        <taxon>Streptophyta</taxon>
        <taxon>Embryophyta</taxon>
        <taxon>Tracheophyta</taxon>
        <taxon>Spermatophyta</taxon>
        <taxon>Magnoliopsida</taxon>
        <taxon>eudicotyledons</taxon>
        <taxon>Gunneridae</taxon>
        <taxon>Pentapetalae</taxon>
        <taxon>rosids</taxon>
        <taxon>fabids</taxon>
        <taxon>Rosales</taxon>
        <taxon>Cannabaceae</taxon>
        <taxon>Cannabis</taxon>
    </lineage>
</organism>
<dbReference type="Gramene" id="novel_model_7346_5bd9a17a">
    <property type="protein sequence ID" value="cds.novel_model_7346_5bd9a17a"/>
    <property type="gene ID" value="novel_gene_3889_5bd9a17a"/>
</dbReference>
<dbReference type="Proteomes" id="UP000596661">
    <property type="component" value="Unassembled WGS sequence"/>
</dbReference>
<evidence type="ECO:0000313" key="1">
    <source>
        <dbReference type="EnsemblPlants" id="cds.novel_model_7346_5bd9a17a"/>
    </source>
</evidence>
<proteinExistence type="predicted"/>
<dbReference type="EnsemblPlants" id="novel_model_7346_5bd9a17a">
    <property type="protein sequence ID" value="cds.novel_model_7346_5bd9a17a"/>
    <property type="gene ID" value="novel_gene_3889_5bd9a17a"/>
</dbReference>
<name>A0A803RBA4_CANSA</name>
<accession>A0A803RBA4</accession>
<keyword evidence="2" id="KW-1185">Reference proteome</keyword>
<dbReference type="AlphaFoldDB" id="A0A803RBA4"/>
<sequence length="76" mass="8144">MELDTGSGCSGVSLSRFHSLLTISSSVKHHSELRVDEGVVAAKAVEEEEEEEVLREPNILLTLSLKESSSSMGIGD</sequence>
<evidence type="ECO:0000313" key="2">
    <source>
        <dbReference type="Proteomes" id="UP000596661"/>
    </source>
</evidence>
<reference evidence="1" key="1">
    <citation type="submission" date="2021-03" db="UniProtKB">
        <authorList>
            <consortium name="EnsemblPlants"/>
        </authorList>
    </citation>
    <scope>IDENTIFICATION</scope>
</reference>
<protein>
    <submittedName>
        <fullName evidence="1">Uncharacterized protein</fullName>
    </submittedName>
</protein>
<dbReference type="EMBL" id="UZAU01000821">
    <property type="status" value="NOT_ANNOTATED_CDS"/>
    <property type="molecule type" value="Genomic_DNA"/>
</dbReference>